<name>A0A5B0WQD3_9GAMM</name>
<dbReference type="AlphaFoldDB" id="A0A5B0WQD3"/>
<keyword evidence="2" id="KW-0808">Transferase</keyword>
<dbReference type="Gene3D" id="3.40.630.30">
    <property type="match status" value="1"/>
</dbReference>
<evidence type="ECO:0000259" key="1">
    <source>
        <dbReference type="PROSITE" id="PS51186"/>
    </source>
</evidence>
<dbReference type="InterPro" id="IPR000182">
    <property type="entry name" value="GNAT_dom"/>
</dbReference>
<dbReference type="SUPFAM" id="SSF55729">
    <property type="entry name" value="Acyl-CoA N-acyltransferases (Nat)"/>
    <property type="match status" value="1"/>
</dbReference>
<organism evidence="2 3">
    <name type="scientific">Pseudohalioglobus sediminis</name>
    <dbReference type="NCBI Taxonomy" id="2606449"/>
    <lineage>
        <taxon>Bacteria</taxon>
        <taxon>Pseudomonadati</taxon>
        <taxon>Pseudomonadota</taxon>
        <taxon>Gammaproteobacteria</taxon>
        <taxon>Cellvibrionales</taxon>
        <taxon>Halieaceae</taxon>
        <taxon>Pseudohalioglobus</taxon>
    </lineage>
</organism>
<reference evidence="2 3" key="1">
    <citation type="submission" date="2019-09" db="EMBL/GenBank/DDBJ databases">
        <authorList>
            <person name="Chen X.-Y."/>
        </authorList>
    </citation>
    <scope>NUCLEOTIDE SEQUENCE [LARGE SCALE GENOMIC DNA]</scope>
    <source>
        <strain evidence="2 3">NY5</strain>
    </source>
</reference>
<sequence length="199" mass="21955">MQGLPDIIDADAAHTETLADVLADAFAEDPVMNWVLPAQSLYPEFFHLLVRDVFLPGGIMHYESAERGAALWLPPGGSFTVPPSLALAGLFARLLLRCGPAPILRIPQQGRVFDRHHPKAPHYHLVFVGARQSCQGLGVGSALIKQGLRICDQQHMPAYLESSNEKNVPLYQRHGFEVIAEEAMPGGGPKAWFMWREAR</sequence>
<evidence type="ECO:0000313" key="2">
    <source>
        <dbReference type="EMBL" id="KAA1188996.1"/>
    </source>
</evidence>
<keyword evidence="3" id="KW-1185">Reference proteome</keyword>
<dbReference type="EMBL" id="VTUX01000009">
    <property type="protein sequence ID" value="KAA1188996.1"/>
    <property type="molecule type" value="Genomic_DNA"/>
</dbReference>
<accession>A0A5B0WQD3</accession>
<feature type="domain" description="N-acetyltransferase" evidence="1">
    <location>
        <begin position="117"/>
        <end position="199"/>
    </location>
</feature>
<dbReference type="GO" id="GO:0016747">
    <property type="term" value="F:acyltransferase activity, transferring groups other than amino-acyl groups"/>
    <property type="evidence" value="ECO:0007669"/>
    <property type="project" value="InterPro"/>
</dbReference>
<evidence type="ECO:0000313" key="3">
    <source>
        <dbReference type="Proteomes" id="UP000323708"/>
    </source>
</evidence>
<comment type="caution">
    <text evidence="2">The sequence shown here is derived from an EMBL/GenBank/DDBJ whole genome shotgun (WGS) entry which is preliminary data.</text>
</comment>
<dbReference type="PANTHER" id="PTHR42791:SF1">
    <property type="entry name" value="N-ACETYLTRANSFERASE DOMAIN-CONTAINING PROTEIN"/>
    <property type="match status" value="1"/>
</dbReference>
<protein>
    <submittedName>
        <fullName evidence="2">GNAT family N-acetyltransferase</fullName>
    </submittedName>
</protein>
<dbReference type="RefSeq" id="WP_149612758.1">
    <property type="nucleotide sequence ID" value="NZ_VTUX01000009.1"/>
</dbReference>
<dbReference type="Pfam" id="PF00583">
    <property type="entry name" value="Acetyltransf_1"/>
    <property type="match status" value="1"/>
</dbReference>
<dbReference type="PANTHER" id="PTHR42791">
    <property type="entry name" value="GNAT FAMILY ACETYLTRANSFERASE"/>
    <property type="match status" value="1"/>
</dbReference>
<proteinExistence type="predicted"/>
<gene>
    <name evidence="2" type="ORF">F0M18_17490</name>
</gene>
<dbReference type="InterPro" id="IPR016181">
    <property type="entry name" value="Acyl_CoA_acyltransferase"/>
</dbReference>
<dbReference type="InterPro" id="IPR052523">
    <property type="entry name" value="Trichothecene_AcTrans"/>
</dbReference>
<dbReference type="PROSITE" id="PS51186">
    <property type="entry name" value="GNAT"/>
    <property type="match status" value="1"/>
</dbReference>
<dbReference type="Proteomes" id="UP000323708">
    <property type="component" value="Unassembled WGS sequence"/>
</dbReference>